<feature type="transmembrane region" description="Helical" evidence="1">
    <location>
        <begin position="43"/>
        <end position="66"/>
    </location>
</feature>
<accession>A0A3P5Y689</accession>
<keyword evidence="1" id="KW-1133">Transmembrane helix</keyword>
<reference evidence="2" key="1">
    <citation type="submission" date="2018-11" db="EMBL/GenBank/DDBJ databases">
        <authorList>
            <consortium name="Genoscope - CEA"/>
            <person name="William W."/>
        </authorList>
    </citation>
    <scope>NUCLEOTIDE SEQUENCE</scope>
</reference>
<evidence type="ECO:0000313" key="2">
    <source>
        <dbReference type="EMBL" id="VDC62866.1"/>
    </source>
</evidence>
<keyword evidence="1" id="KW-0472">Membrane</keyword>
<sequence>MVQYHRLIKKGEKLRVAVEQGASGDATAAPGGGGYLKSAKQKILSIIFLSFLCCCYFFSFSSFSLIDAFNREVEGLVPYEQFTAPLCSGSPMGQFVVTEPVLDQTYVS</sequence>
<gene>
    <name evidence="2" type="ORF">BRAA09T40477Z</name>
</gene>
<dbReference type="AlphaFoldDB" id="A0A3P5Y689"/>
<protein>
    <submittedName>
        <fullName evidence="2">Uncharacterized protein</fullName>
    </submittedName>
</protein>
<name>A0A3P5Y689_BRACM</name>
<keyword evidence="1" id="KW-0812">Transmembrane</keyword>
<evidence type="ECO:0000256" key="1">
    <source>
        <dbReference type="SAM" id="Phobius"/>
    </source>
</evidence>
<organism evidence="2">
    <name type="scientific">Brassica campestris</name>
    <name type="common">Field mustard</name>
    <dbReference type="NCBI Taxonomy" id="3711"/>
    <lineage>
        <taxon>Eukaryota</taxon>
        <taxon>Viridiplantae</taxon>
        <taxon>Streptophyta</taxon>
        <taxon>Embryophyta</taxon>
        <taxon>Tracheophyta</taxon>
        <taxon>Spermatophyta</taxon>
        <taxon>Magnoliopsida</taxon>
        <taxon>eudicotyledons</taxon>
        <taxon>Gunneridae</taxon>
        <taxon>Pentapetalae</taxon>
        <taxon>rosids</taxon>
        <taxon>malvids</taxon>
        <taxon>Brassicales</taxon>
        <taxon>Brassicaceae</taxon>
        <taxon>Brassiceae</taxon>
        <taxon>Brassica</taxon>
    </lineage>
</organism>
<proteinExistence type="predicted"/>
<dbReference type="EMBL" id="LR031568">
    <property type="protein sequence ID" value="VDC62866.1"/>
    <property type="molecule type" value="Genomic_DNA"/>
</dbReference>